<sequence>MKEIILGSTGIKVPQNGFGALPIQRVSVEEAVKILRKAYDGGMRFFDTARAYSDSEIKLGEAFGTGYVKREDIIIATKTAAKTPEDFWKDLDTSLTNLKTDYIDIYQFHMMPECFKPSDGTGLYECMLEAKAQGKIRHIAGTAHKLGVARDIIESGLYETLQYPMSYLATDKEKELIKLCNEHNMGFIGMKGLAGGLITNSTAAMAFISQFDGAVPIWGIQRESELDEWLEFMDSTPEMDDEIKAFIDKERSELMGEFCRGCGYCMPCTVGIQINQCNRMSLMLRRAPSASWLSDYWQAEMEKINDCVDCGKCMTHCPYELQIPALLRKNLEDYHEVLAGNRTV</sequence>
<dbReference type="Gene3D" id="3.20.20.100">
    <property type="entry name" value="NADP-dependent oxidoreductase domain"/>
    <property type="match status" value="1"/>
</dbReference>
<keyword evidence="1" id="KW-0479">Metal-binding</keyword>
<keyword evidence="2" id="KW-0408">Iron</keyword>
<reference evidence="5" key="1">
    <citation type="submission" date="2019-04" db="EMBL/GenBank/DDBJ databases">
        <title>Evolution of Biomass-Degrading Anaerobic Consortia Revealed by Metagenomics.</title>
        <authorList>
            <person name="Peng X."/>
        </authorList>
    </citation>
    <scope>NUCLEOTIDE SEQUENCE</scope>
    <source>
        <strain evidence="5">SIG311</strain>
    </source>
</reference>
<dbReference type="InterPro" id="IPR036812">
    <property type="entry name" value="NAD(P)_OxRdtase_dom_sf"/>
</dbReference>
<dbReference type="SUPFAM" id="SSF51430">
    <property type="entry name" value="NAD(P)-linked oxidoreductase"/>
    <property type="match status" value="1"/>
</dbReference>
<dbReference type="Pfam" id="PF00248">
    <property type="entry name" value="Aldo_ket_red"/>
    <property type="match status" value="1"/>
</dbReference>
<feature type="domain" description="4Fe-4S ferredoxin-type" evidence="4">
    <location>
        <begin position="297"/>
        <end position="329"/>
    </location>
</feature>
<dbReference type="CDD" id="cd19100">
    <property type="entry name" value="AKR_unchar"/>
    <property type="match status" value="1"/>
</dbReference>
<gene>
    <name evidence="5" type="ORF">E7272_00575</name>
</gene>
<evidence type="ECO:0000256" key="1">
    <source>
        <dbReference type="ARBA" id="ARBA00022723"/>
    </source>
</evidence>
<dbReference type="PANTHER" id="PTHR43312:SF1">
    <property type="entry name" value="NADP-DEPENDENT OXIDOREDUCTASE DOMAIN-CONTAINING PROTEIN"/>
    <property type="match status" value="1"/>
</dbReference>
<comment type="caution">
    <text evidence="5">The sequence shown here is derived from an EMBL/GenBank/DDBJ whole genome shotgun (WGS) entry which is preliminary data.</text>
</comment>
<dbReference type="PROSITE" id="PS51379">
    <property type="entry name" value="4FE4S_FER_2"/>
    <property type="match status" value="1"/>
</dbReference>
<evidence type="ECO:0000256" key="2">
    <source>
        <dbReference type="ARBA" id="ARBA00023004"/>
    </source>
</evidence>
<dbReference type="SUPFAM" id="SSF46548">
    <property type="entry name" value="alpha-helical ferredoxin"/>
    <property type="match status" value="1"/>
</dbReference>
<evidence type="ECO:0000256" key="3">
    <source>
        <dbReference type="ARBA" id="ARBA00023014"/>
    </source>
</evidence>
<evidence type="ECO:0000313" key="6">
    <source>
        <dbReference type="Proteomes" id="UP000766246"/>
    </source>
</evidence>
<name>A0A927UAE4_9FIRM</name>
<keyword evidence="3" id="KW-0411">Iron-sulfur</keyword>
<dbReference type="InterPro" id="IPR017900">
    <property type="entry name" value="4Fe4S_Fe_S_CS"/>
</dbReference>
<dbReference type="PROSITE" id="PS00198">
    <property type="entry name" value="4FE4S_FER_1"/>
    <property type="match status" value="1"/>
</dbReference>
<protein>
    <submittedName>
        <fullName evidence="5">Aldo/keto reductase</fullName>
    </submittedName>
</protein>
<dbReference type="InterPro" id="IPR017896">
    <property type="entry name" value="4Fe4S_Fe-S-bd"/>
</dbReference>
<dbReference type="Pfam" id="PF13534">
    <property type="entry name" value="Fer4_17"/>
    <property type="match status" value="1"/>
</dbReference>
<dbReference type="EMBL" id="SVER01000002">
    <property type="protein sequence ID" value="MBE5918312.1"/>
    <property type="molecule type" value="Genomic_DNA"/>
</dbReference>
<evidence type="ECO:0000313" key="5">
    <source>
        <dbReference type="EMBL" id="MBE5918312.1"/>
    </source>
</evidence>
<dbReference type="InterPro" id="IPR053135">
    <property type="entry name" value="AKR2_Oxidoreductase"/>
</dbReference>
<dbReference type="GO" id="GO:0046872">
    <property type="term" value="F:metal ion binding"/>
    <property type="evidence" value="ECO:0007669"/>
    <property type="project" value="UniProtKB-KW"/>
</dbReference>
<evidence type="ECO:0000259" key="4">
    <source>
        <dbReference type="PROSITE" id="PS51379"/>
    </source>
</evidence>
<dbReference type="AlphaFoldDB" id="A0A927UAE4"/>
<dbReference type="InterPro" id="IPR023210">
    <property type="entry name" value="NADP_OxRdtase_dom"/>
</dbReference>
<accession>A0A927UAE4</accession>
<dbReference type="GO" id="GO:0051536">
    <property type="term" value="F:iron-sulfur cluster binding"/>
    <property type="evidence" value="ECO:0007669"/>
    <property type="project" value="UniProtKB-KW"/>
</dbReference>
<dbReference type="Proteomes" id="UP000766246">
    <property type="component" value="Unassembled WGS sequence"/>
</dbReference>
<organism evidence="5 6">
    <name type="scientific">Pseudobutyrivibrio ruminis</name>
    <dbReference type="NCBI Taxonomy" id="46206"/>
    <lineage>
        <taxon>Bacteria</taxon>
        <taxon>Bacillati</taxon>
        <taxon>Bacillota</taxon>
        <taxon>Clostridia</taxon>
        <taxon>Lachnospirales</taxon>
        <taxon>Lachnospiraceae</taxon>
        <taxon>Pseudobutyrivibrio</taxon>
    </lineage>
</organism>
<dbReference type="PANTHER" id="PTHR43312">
    <property type="entry name" value="D-THREO-ALDOSE 1-DEHYDROGENASE"/>
    <property type="match status" value="1"/>
</dbReference>
<proteinExistence type="predicted"/>